<evidence type="ECO:0000313" key="1">
    <source>
        <dbReference type="EMBL" id="GAH70870.1"/>
    </source>
</evidence>
<gene>
    <name evidence="1" type="ORF">S03H2_41550</name>
</gene>
<sequence>MQKVAFILIGLGILTLIGWSVRDFFMVVEIPLFVRIPVGVIP</sequence>
<feature type="non-terminal residue" evidence="1">
    <location>
        <position position="42"/>
    </location>
</feature>
<accession>X1INP3</accession>
<dbReference type="EMBL" id="BARU01025814">
    <property type="protein sequence ID" value="GAH70870.1"/>
    <property type="molecule type" value="Genomic_DNA"/>
</dbReference>
<proteinExistence type="predicted"/>
<dbReference type="AlphaFoldDB" id="X1INP3"/>
<organism evidence="1">
    <name type="scientific">marine sediment metagenome</name>
    <dbReference type="NCBI Taxonomy" id="412755"/>
    <lineage>
        <taxon>unclassified sequences</taxon>
        <taxon>metagenomes</taxon>
        <taxon>ecological metagenomes</taxon>
    </lineage>
</organism>
<reference evidence="1" key="1">
    <citation type="journal article" date="2014" name="Front. Microbiol.">
        <title>High frequency of phylogenetically diverse reductive dehalogenase-homologous genes in deep subseafloor sedimentary metagenomes.</title>
        <authorList>
            <person name="Kawai M."/>
            <person name="Futagami T."/>
            <person name="Toyoda A."/>
            <person name="Takaki Y."/>
            <person name="Nishi S."/>
            <person name="Hori S."/>
            <person name="Arai W."/>
            <person name="Tsubouchi T."/>
            <person name="Morono Y."/>
            <person name="Uchiyama I."/>
            <person name="Ito T."/>
            <person name="Fujiyama A."/>
            <person name="Inagaki F."/>
            <person name="Takami H."/>
        </authorList>
    </citation>
    <scope>NUCLEOTIDE SEQUENCE</scope>
    <source>
        <strain evidence="1">Expedition CK06-06</strain>
    </source>
</reference>
<protein>
    <submittedName>
        <fullName evidence="1">Uncharacterized protein</fullName>
    </submittedName>
</protein>
<name>X1INP3_9ZZZZ</name>
<comment type="caution">
    <text evidence="1">The sequence shown here is derived from an EMBL/GenBank/DDBJ whole genome shotgun (WGS) entry which is preliminary data.</text>
</comment>